<accession>A0A8J6U3W4</accession>
<dbReference type="Gene3D" id="3.60.21.40">
    <property type="entry name" value="GpdQ, catalytic alpha/beta sandwich domain"/>
    <property type="match status" value="1"/>
</dbReference>
<keyword evidence="1" id="KW-0479">Metal-binding</keyword>
<evidence type="ECO:0000256" key="3">
    <source>
        <dbReference type="ARBA" id="ARBA00023004"/>
    </source>
</evidence>
<evidence type="ECO:0000259" key="5">
    <source>
        <dbReference type="Pfam" id="PF00149"/>
    </source>
</evidence>
<dbReference type="RefSeq" id="WP_188162775.1">
    <property type="nucleotide sequence ID" value="NZ_JACVVX010000001.1"/>
</dbReference>
<dbReference type="InterPro" id="IPR042281">
    <property type="entry name" value="GpdQ_beta-strand"/>
</dbReference>
<proteinExistence type="inferred from homology"/>
<feature type="domain" description="Calcineurin-like phosphoesterase" evidence="5">
    <location>
        <begin position="1"/>
        <end position="197"/>
    </location>
</feature>
<comment type="similarity">
    <text evidence="4">Belongs to the cyclic nucleotide phosphodiesterase class-III family.</text>
</comment>
<dbReference type="InterPro" id="IPR026575">
    <property type="entry name" value="GpdQ/CpdA-like"/>
</dbReference>
<dbReference type="CDD" id="cd07402">
    <property type="entry name" value="MPP_GpdQ"/>
    <property type="match status" value="1"/>
</dbReference>
<name>A0A8J6U3W4_9HYPH</name>
<dbReference type="InterPro" id="IPR050884">
    <property type="entry name" value="CNP_phosphodiesterase-III"/>
</dbReference>
<reference evidence="6" key="1">
    <citation type="submission" date="2020-09" db="EMBL/GenBank/DDBJ databases">
        <title>Genome seq and assembly of Tianweitania sp.</title>
        <authorList>
            <person name="Chhetri G."/>
        </authorList>
    </citation>
    <scope>NUCLEOTIDE SEQUENCE</scope>
    <source>
        <strain evidence="6">Rool2</strain>
    </source>
</reference>
<comment type="caution">
    <text evidence="6">The sequence shown here is derived from an EMBL/GenBank/DDBJ whole genome shotgun (WGS) entry which is preliminary data.</text>
</comment>
<gene>
    <name evidence="6" type="ORF">ICI42_01525</name>
</gene>
<dbReference type="EMBL" id="JACVVX010000001">
    <property type="protein sequence ID" value="MBD0413335.1"/>
    <property type="molecule type" value="Genomic_DNA"/>
</dbReference>
<evidence type="ECO:0000313" key="7">
    <source>
        <dbReference type="Proteomes" id="UP000643405"/>
    </source>
</evidence>
<dbReference type="Gene3D" id="3.30.750.180">
    <property type="entry name" value="GpdQ, beta-strand dimerisation domain"/>
    <property type="match status" value="1"/>
</dbReference>
<dbReference type="InterPro" id="IPR004843">
    <property type="entry name" value="Calcineurin-like_PHP"/>
</dbReference>
<dbReference type="Proteomes" id="UP000643405">
    <property type="component" value="Unassembled WGS sequence"/>
</dbReference>
<evidence type="ECO:0000256" key="2">
    <source>
        <dbReference type="ARBA" id="ARBA00022801"/>
    </source>
</evidence>
<keyword evidence="3" id="KW-0408">Iron</keyword>
<keyword evidence="7" id="KW-1185">Reference proteome</keyword>
<dbReference type="AlphaFoldDB" id="A0A8J6U3W4"/>
<evidence type="ECO:0000256" key="4">
    <source>
        <dbReference type="ARBA" id="ARBA00025742"/>
    </source>
</evidence>
<sequence length="265" mass="29209">MLIAHLSDPHIMPRGELYQGLVNSNAMFTEAVAQLRRLTPRPDMVILTGDLVENGSPVEYQHALELLAAIEQPLLVIPGNHDEREAFRSAFSDHPLMPRTGPLHFVADTLGPVRIVGLDITVPDDHHGDFDAAAGDWLEAALSAEPDRPTIVMMHQPPFLSGIPFIDDYNCRNSERLAAIIARYPAVERVLTGHIHRFMQVRFAGTLLCTAPSTTTAIALRLSPDAEPASYIEPPALLLHHWKADTGLITHHVPIGTFRGPLPFF</sequence>
<dbReference type="InterPro" id="IPR042283">
    <property type="entry name" value="GpdQ_catalytic"/>
</dbReference>
<organism evidence="6 7">
    <name type="scientific">Oryzicola mucosus</name>
    <dbReference type="NCBI Taxonomy" id="2767425"/>
    <lineage>
        <taxon>Bacteria</taxon>
        <taxon>Pseudomonadati</taxon>
        <taxon>Pseudomonadota</taxon>
        <taxon>Alphaproteobacteria</taxon>
        <taxon>Hyphomicrobiales</taxon>
        <taxon>Phyllobacteriaceae</taxon>
        <taxon>Oryzicola</taxon>
    </lineage>
</organism>
<dbReference type="InterPro" id="IPR029052">
    <property type="entry name" value="Metallo-depent_PP-like"/>
</dbReference>
<keyword evidence="2" id="KW-0378">Hydrolase</keyword>
<dbReference type="GO" id="GO:0046872">
    <property type="term" value="F:metal ion binding"/>
    <property type="evidence" value="ECO:0007669"/>
    <property type="project" value="UniProtKB-KW"/>
</dbReference>
<dbReference type="Pfam" id="PF00149">
    <property type="entry name" value="Metallophos"/>
    <property type="match status" value="1"/>
</dbReference>
<protein>
    <submittedName>
        <fullName evidence="6">Phosphodiesterase</fullName>
    </submittedName>
</protein>
<dbReference type="GO" id="GO:0004112">
    <property type="term" value="F:cyclic-nucleotide phosphodiesterase activity"/>
    <property type="evidence" value="ECO:0007669"/>
    <property type="project" value="InterPro"/>
</dbReference>
<dbReference type="SUPFAM" id="SSF56300">
    <property type="entry name" value="Metallo-dependent phosphatases"/>
    <property type="match status" value="1"/>
</dbReference>
<dbReference type="PANTHER" id="PTHR42988">
    <property type="entry name" value="PHOSPHOHYDROLASE"/>
    <property type="match status" value="1"/>
</dbReference>
<evidence type="ECO:0000313" key="6">
    <source>
        <dbReference type="EMBL" id="MBD0413335.1"/>
    </source>
</evidence>
<dbReference type="PANTHER" id="PTHR42988:SF2">
    <property type="entry name" value="CYCLIC NUCLEOTIDE PHOSPHODIESTERASE CBUA0032-RELATED"/>
    <property type="match status" value="1"/>
</dbReference>
<evidence type="ECO:0000256" key="1">
    <source>
        <dbReference type="ARBA" id="ARBA00022723"/>
    </source>
</evidence>